<evidence type="ECO:0000313" key="3">
    <source>
        <dbReference type="EMBL" id="KAG6768395.1"/>
    </source>
</evidence>
<name>A0A8X8CVX0_POPTO</name>
<evidence type="ECO:0000313" key="4">
    <source>
        <dbReference type="Proteomes" id="UP000886885"/>
    </source>
</evidence>
<keyword evidence="2" id="KW-1133">Transmembrane helix</keyword>
<protein>
    <submittedName>
        <fullName evidence="3">Uncharacterized protein</fullName>
    </submittedName>
</protein>
<gene>
    <name evidence="3" type="ORF">POTOM_027309</name>
</gene>
<keyword evidence="2" id="KW-0812">Transmembrane</keyword>
<keyword evidence="4" id="KW-1185">Reference proteome</keyword>
<proteinExistence type="predicted"/>
<feature type="compositionally biased region" description="Low complexity" evidence="1">
    <location>
        <begin position="104"/>
        <end position="116"/>
    </location>
</feature>
<evidence type="ECO:0000256" key="1">
    <source>
        <dbReference type="SAM" id="MobiDB-lite"/>
    </source>
</evidence>
<dbReference type="Proteomes" id="UP000886885">
    <property type="component" value="Chromosome 7A"/>
</dbReference>
<sequence length="156" mass="16276">MEATYGSVTVTLTNGLLMCAGEVLTALLVSALFKTQLLKALDPSGFLLTNKPRMDGDEAQGHDKPVDAEGDDDNDDDDDDEEEGGDGLGEGEEELSSEDGGDLGNNPNNNKSNSKKGPGGGAAAPKEEEEVRASIVADVLLLLANGLVLWTDLESQ</sequence>
<organism evidence="3 4">
    <name type="scientific">Populus tomentosa</name>
    <name type="common">Chinese white poplar</name>
    <dbReference type="NCBI Taxonomy" id="118781"/>
    <lineage>
        <taxon>Eukaryota</taxon>
        <taxon>Viridiplantae</taxon>
        <taxon>Streptophyta</taxon>
        <taxon>Embryophyta</taxon>
        <taxon>Tracheophyta</taxon>
        <taxon>Spermatophyta</taxon>
        <taxon>Magnoliopsida</taxon>
        <taxon>eudicotyledons</taxon>
        <taxon>Gunneridae</taxon>
        <taxon>Pentapetalae</taxon>
        <taxon>rosids</taxon>
        <taxon>fabids</taxon>
        <taxon>Malpighiales</taxon>
        <taxon>Salicaceae</taxon>
        <taxon>Saliceae</taxon>
        <taxon>Populus</taxon>
    </lineage>
</organism>
<keyword evidence="2" id="KW-0472">Membrane</keyword>
<dbReference type="EMBL" id="JAAWWB010000013">
    <property type="protein sequence ID" value="KAG6768395.1"/>
    <property type="molecule type" value="Genomic_DNA"/>
</dbReference>
<feature type="region of interest" description="Disordered" evidence="1">
    <location>
        <begin position="50"/>
        <end position="130"/>
    </location>
</feature>
<accession>A0A8X8CVX0</accession>
<evidence type="ECO:0000256" key="2">
    <source>
        <dbReference type="SAM" id="Phobius"/>
    </source>
</evidence>
<feature type="compositionally biased region" description="Basic and acidic residues" evidence="1">
    <location>
        <begin position="52"/>
        <end position="67"/>
    </location>
</feature>
<reference evidence="3" key="1">
    <citation type="journal article" date="2020" name="bioRxiv">
        <title>Hybrid origin of Populus tomentosa Carr. identified through genome sequencing and phylogenomic analysis.</title>
        <authorList>
            <person name="An X."/>
            <person name="Gao K."/>
            <person name="Chen Z."/>
            <person name="Li J."/>
            <person name="Yang X."/>
            <person name="Yang X."/>
            <person name="Zhou J."/>
            <person name="Guo T."/>
            <person name="Zhao T."/>
            <person name="Huang S."/>
            <person name="Miao D."/>
            <person name="Khan W.U."/>
            <person name="Rao P."/>
            <person name="Ye M."/>
            <person name="Lei B."/>
            <person name="Liao W."/>
            <person name="Wang J."/>
            <person name="Ji L."/>
            <person name="Li Y."/>
            <person name="Guo B."/>
            <person name="Mustafa N.S."/>
            <person name="Li S."/>
            <person name="Yun Q."/>
            <person name="Keller S.R."/>
            <person name="Mao J."/>
            <person name="Zhang R."/>
            <person name="Strauss S.H."/>
        </authorList>
    </citation>
    <scope>NUCLEOTIDE SEQUENCE</scope>
    <source>
        <strain evidence="3">GM15</strain>
        <tissue evidence="3">Leaf</tissue>
    </source>
</reference>
<feature type="transmembrane region" description="Helical" evidence="2">
    <location>
        <begin position="12"/>
        <end position="33"/>
    </location>
</feature>
<comment type="caution">
    <text evidence="3">The sequence shown here is derived from an EMBL/GenBank/DDBJ whole genome shotgun (WGS) entry which is preliminary data.</text>
</comment>
<feature type="compositionally biased region" description="Acidic residues" evidence="1">
    <location>
        <begin position="68"/>
        <end position="101"/>
    </location>
</feature>
<dbReference type="AlphaFoldDB" id="A0A8X8CVX0"/>
<dbReference type="OrthoDB" id="851951at2759"/>